<dbReference type="AlphaFoldDB" id="A0A6G5R6P3"/>
<dbReference type="KEGG" id="shaw:CEB94_00920"/>
<keyword evidence="2" id="KW-1185">Reference proteome</keyword>
<organism evidence="1 2">
    <name type="scientific">Streptomyces hawaiiensis</name>
    <dbReference type="NCBI Taxonomy" id="67305"/>
    <lineage>
        <taxon>Bacteria</taxon>
        <taxon>Bacillati</taxon>
        <taxon>Actinomycetota</taxon>
        <taxon>Actinomycetes</taxon>
        <taxon>Kitasatosporales</taxon>
        <taxon>Streptomycetaceae</taxon>
        <taxon>Streptomyces</taxon>
    </lineage>
</organism>
<gene>
    <name evidence="1" type="ORF">CEB94_00920</name>
</gene>
<reference evidence="1 2" key="1">
    <citation type="submission" date="2017-06" db="EMBL/GenBank/DDBJ databases">
        <title>Complete Genome Sequence of Streptomyces hawaiiensis NRRL 15010 and insights into acyldepsipeptides biosynthesis.</title>
        <authorList>
            <person name="Mariita R.M."/>
            <person name="Sello J.K."/>
        </authorList>
    </citation>
    <scope>NUCLEOTIDE SEQUENCE [LARGE SCALE GENOMIC DNA]</scope>
    <source>
        <strain evidence="1 2">ATCC 12236</strain>
    </source>
</reference>
<protein>
    <submittedName>
        <fullName evidence="1">Uncharacterized protein</fullName>
    </submittedName>
</protein>
<evidence type="ECO:0000313" key="1">
    <source>
        <dbReference type="EMBL" id="QCD53630.1"/>
    </source>
</evidence>
<dbReference type="Proteomes" id="UP000495940">
    <property type="component" value="Chromosome"/>
</dbReference>
<accession>A0A6G5R6P3</accession>
<dbReference type="EMBL" id="CP021978">
    <property type="protein sequence ID" value="QCD53630.1"/>
    <property type="molecule type" value="Genomic_DNA"/>
</dbReference>
<evidence type="ECO:0000313" key="2">
    <source>
        <dbReference type="Proteomes" id="UP000495940"/>
    </source>
</evidence>
<name>A0A6G5R6P3_9ACTN</name>
<sequence length="67" mass="7369">MSAMGFLMIFLLPHFLESLESACCVHGDLWMGPPGGHVTYLIGLRGGRPTPMRVGRPRTPDDLAMQE</sequence>
<proteinExistence type="predicted"/>